<dbReference type="RefSeq" id="WP_207162752.1">
    <property type="nucleotide sequence ID" value="NZ_CP071382.1"/>
</dbReference>
<keyword evidence="2" id="KW-0949">S-adenosyl-L-methionine</keyword>
<organism evidence="7 8">
    <name type="scientific">Geobacter benzoatilyticus</name>
    <dbReference type="NCBI Taxonomy" id="2815309"/>
    <lineage>
        <taxon>Bacteria</taxon>
        <taxon>Pseudomonadati</taxon>
        <taxon>Thermodesulfobacteriota</taxon>
        <taxon>Desulfuromonadia</taxon>
        <taxon>Geobacterales</taxon>
        <taxon>Geobacteraceae</taxon>
        <taxon>Geobacter</taxon>
    </lineage>
</organism>
<evidence type="ECO:0000313" key="8">
    <source>
        <dbReference type="Proteomes" id="UP000663651"/>
    </source>
</evidence>
<name>A0ABX7Q0L3_9BACT</name>
<reference evidence="7 8" key="1">
    <citation type="submission" date="2021-03" db="EMBL/GenBank/DDBJ databases">
        <title>Geobacter metallireducens gen. nov. sp. nov., a microorganism capable of coupling the complete oxidation of organic compounds to the reduction of iron and other metals.</title>
        <authorList>
            <person name="Li Y."/>
        </authorList>
    </citation>
    <scope>NUCLEOTIDE SEQUENCE [LARGE SCALE GENOMIC DNA]</scope>
    <source>
        <strain evidence="7 8">Jerry-YX</strain>
    </source>
</reference>
<dbReference type="PANTHER" id="PTHR11228:SF7">
    <property type="entry name" value="PQQA PEPTIDE CYCLASE"/>
    <property type="match status" value="1"/>
</dbReference>
<dbReference type="EMBL" id="CP071382">
    <property type="protein sequence ID" value="QSV44938.1"/>
    <property type="molecule type" value="Genomic_DNA"/>
</dbReference>
<evidence type="ECO:0000313" key="7">
    <source>
        <dbReference type="EMBL" id="QSV44938.1"/>
    </source>
</evidence>
<dbReference type="InterPro" id="IPR050377">
    <property type="entry name" value="Radical_SAM_PqqE_MftC-like"/>
</dbReference>
<dbReference type="PANTHER" id="PTHR11228">
    <property type="entry name" value="RADICAL SAM DOMAIN PROTEIN"/>
    <property type="match status" value="1"/>
</dbReference>
<evidence type="ECO:0000256" key="1">
    <source>
        <dbReference type="ARBA" id="ARBA00001966"/>
    </source>
</evidence>
<dbReference type="Proteomes" id="UP000663651">
    <property type="component" value="Chromosome"/>
</dbReference>
<evidence type="ECO:0000256" key="5">
    <source>
        <dbReference type="ARBA" id="ARBA00023014"/>
    </source>
</evidence>
<dbReference type="SFLD" id="SFLDG01067">
    <property type="entry name" value="SPASM/twitch_domain_containing"/>
    <property type="match status" value="1"/>
</dbReference>
<evidence type="ECO:0000256" key="3">
    <source>
        <dbReference type="ARBA" id="ARBA00022723"/>
    </source>
</evidence>
<comment type="cofactor">
    <cofactor evidence="1">
        <name>[4Fe-4S] cluster</name>
        <dbReference type="ChEBI" id="CHEBI:49883"/>
    </cofactor>
</comment>
<dbReference type="SUPFAM" id="SSF102114">
    <property type="entry name" value="Radical SAM enzymes"/>
    <property type="match status" value="1"/>
</dbReference>
<dbReference type="PROSITE" id="PS51918">
    <property type="entry name" value="RADICAL_SAM"/>
    <property type="match status" value="1"/>
</dbReference>
<dbReference type="InterPro" id="IPR058240">
    <property type="entry name" value="rSAM_sf"/>
</dbReference>
<protein>
    <submittedName>
        <fullName evidence="7">Radical SAM protein</fullName>
    </submittedName>
</protein>
<feature type="domain" description="Radical SAM core" evidence="6">
    <location>
        <begin position="6"/>
        <end position="234"/>
    </location>
</feature>
<dbReference type="Gene3D" id="3.20.20.70">
    <property type="entry name" value="Aldolase class I"/>
    <property type="match status" value="1"/>
</dbReference>
<dbReference type="SFLD" id="SFLDS00029">
    <property type="entry name" value="Radical_SAM"/>
    <property type="match status" value="1"/>
</dbReference>
<dbReference type="InterPro" id="IPR007197">
    <property type="entry name" value="rSAM"/>
</dbReference>
<keyword evidence="3" id="KW-0479">Metal-binding</keyword>
<dbReference type="InterPro" id="IPR013785">
    <property type="entry name" value="Aldolase_TIM"/>
</dbReference>
<proteinExistence type="predicted"/>
<dbReference type="CDD" id="cd01335">
    <property type="entry name" value="Radical_SAM"/>
    <property type="match status" value="1"/>
</dbReference>
<gene>
    <name evidence="7" type="ORF">JZM60_12360</name>
</gene>
<evidence type="ECO:0000259" key="6">
    <source>
        <dbReference type="PROSITE" id="PS51918"/>
    </source>
</evidence>
<accession>A0ABX7Q0L3</accession>
<evidence type="ECO:0000256" key="4">
    <source>
        <dbReference type="ARBA" id="ARBA00023004"/>
    </source>
</evidence>
<evidence type="ECO:0000256" key="2">
    <source>
        <dbReference type="ARBA" id="ARBA00022691"/>
    </source>
</evidence>
<keyword evidence="8" id="KW-1185">Reference proteome</keyword>
<keyword evidence="5" id="KW-0411">Iron-sulfur</keyword>
<keyword evidence="4" id="KW-0408">Iron</keyword>
<dbReference type="Pfam" id="PF04055">
    <property type="entry name" value="Radical_SAM"/>
    <property type="match status" value="1"/>
</dbReference>
<sequence length="433" mass="49340">MNEFKNSQRRVITRRGVIWLGQTCNLHCHFCYFLDRIKHQSHPEHPFMSLEKAKRVCKTLVDFYHNNSIDIQGGEPTIYSDIYELVMYCREIGLLPTLITNALILSNKDACLKLKDAGVRDFLISVHGLGNAFDTIVGVKGAHGKQMRALDNLVDIGVPFRFNSVLSKLALPQLSGIARLAVEKGARAVNFIAFNPFEDQRKEGKRSDKNVPRYRDVSGPLVEALDILTDAGVEVNVRYFPFCMVPDRHWKSIYNFQQLTYDIHEWDFASWSWTGMRPQRMRDGDLSPVISLEEASYTPVKYPGVIQHAAERLHAAFSSSPRLLSAAESINRKLSSMVLRKQEESASCLDSREQLYRTNARLRAESHCGYIYAERCRSCSLKQVCDGFHGDYAALFGADEATCIELPQSVDDPKHFIGSQWKVVEEEDFYWAL</sequence>